<gene>
    <name evidence="2" type="ORF">ISX34_05405</name>
    <name evidence="3" type="ORF">QPR60_19910</name>
</gene>
<dbReference type="EMBL" id="CP126746">
    <property type="protein sequence ID" value="WMB10791.1"/>
    <property type="molecule type" value="Genomic_DNA"/>
</dbReference>
<evidence type="ECO:0000256" key="1">
    <source>
        <dbReference type="SAM" id="SignalP"/>
    </source>
</evidence>
<dbReference type="RefSeq" id="WP_032674075.1">
    <property type="nucleotide sequence ID" value="NZ_CAIZUP010000018.1"/>
</dbReference>
<evidence type="ECO:0000313" key="5">
    <source>
        <dbReference type="Proteomes" id="UP001229386"/>
    </source>
</evidence>
<dbReference type="NCBIfam" id="NF011829">
    <property type="entry name" value="PRK15301.1"/>
    <property type="match status" value="1"/>
</dbReference>
<dbReference type="Proteomes" id="UP000662438">
    <property type="component" value="Unassembled WGS sequence"/>
</dbReference>
<dbReference type="Proteomes" id="UP001229386">
    <property type="component" value="Chromosome"/>
</dbReference>
<feature type="signal peptide" evidence="1">
    <location>
        <begin position="1"/>
        <end position="23"/>
    </location>
</feature>
<reference evidence="3" key="2">
    <citation type="journal article" date="2023" name="J. Antimicrob. Chemother.">
        <title>Emergence of OXA-48-producing Enterobacter hormaechei in a Swiss companion animal clinic and their genetic relationship to clinical human isolates.</title>
        <authorList>
            <person name="Dona V."/>
            <person name="Nordmann P."/>
            <person name="Kittl S."/>
            <person name="Schuller S."/>
            <person name="Bouvier M."/>
            <person name="Poirel L."/>
            <person name="Endimiani A."/>
            <person name="Perreten V."/>
        </authorList>
    </citation>
    <scope>NUCLEOTIDE SEQUENCE</scope>
    <source>
        <strain evidence="3">Ehh_25</strain>
    </source>
</reference>
<organism evidence="3 5">
    <name type="scientific">Enterobacter hormaechei</name>
    <dbReference type="NCBI Taxonomy" id="158836"/>
    <lineage>
        <taxon>Bacteria</taxon>
        <taxon>Pseudomonadati</taxon>
        <taxon>Pseudomonadota</taxon>
        <taxon>Gammaproteobacteria</taxon>
        <taxon>Enterobacterales</taxon>
        <taxon>Enterobacteriaceae</taxon>
        <taxon>Enterobacter</taxon>
        <taxon>Enterobacter cloacae complex</taxon>
    </lineage>
</organism>
<sequence>MRFQRKMTLAGLLAFCLPAMAFAEDCQITLSQSVVDYHQLQRENIVTTQQDWHKMPEREVNVNVYCPEKHQIGVLLQGASGEKGRFLFGEKGGVAIKIDNMIVDGKNYNVGKTGDQVNLTPESDGEQSLYLRNNETVVAVENNQVPIVQQMSFRVTVFPVLRDNAFRNIADVTQLESDLSWKIITK</sequence>
<dbReference type="EMBL" id="JADIXG010000003">
    <property type="protein sequence ID" value="MBF1969306.1"/>
    <property type="molecule type" value="Genomic_DNA"/>
</dbReference>
<evidence type="ECO:0000313" key="4">
    <source>
        <dbReference type="Proteomes" id="UP000662438"/>
    </source>
</evidence>
<dbReference type="InterPro" id="IPR059221">
    <property type="entry name" value="Hypothethical_fimbrial"/>
</dbReference>
<protein>
    <submittedName>
        <fullName evidence="3">Uncharacterized protein</fullName>
    </submittedName>
</protein>
<feature type="chain" id="PRO_5043646180" evidence="1">
    <location>
        <begin position="24"/>
        <end position="186"/>
    </location>
</feature>
<name>A0AAX3Z1V3_9ENTR</name>
<evidence type="ECO:0000313" key="3">
    <source>
        <dbReference type="EMBL" id="WMB10791.1"/>
    </source>
</evidence>
<keyword evidence="1" id="KW-0732">Signal</keyword>
<accession>A0AAX3Z1V3</accession>
<dbReference type="AlphaFoldDB" id="A0AAX3Z1V3"/>
<reference evidence="2 4" key="1">
    <citation type="submission" date="2020-10" db="EMBL/GenBank/DDBJ databases">
        <title>Genomic surveiliance of eskapee pathogens from blood stream infections in KZN.</title>
        <authorList>
            <person name="Hetsa B.A."/>
            <person name="Amoako D.G."/>
            <person name="Akebe A.L.K."/>
            <person name="Essack S."/>
        </authorList>
    </citation>
    <scope>NUCLEOTIDE SEQUENCE [LARGE SCALE GENOMIC DNA]</scope>
    <source>
        <strain evidence="2 4">E6</strain>
    </source>
</reference>
<evidence type="ECO:0000313" key="2">
    <source>
        <dbReference type="EMBL" id="MBF1969306.1"/>
    </source>
</evidence>
<dbReference type="GeneID" id="93197654"/>
<proteinExistence type="predicted"/>